<keyword evidence="5 8" id="KW-1133">Transmembrane helix</keyword>
<comment type="subcellular location">
    <subcellularLocation>
        <location evidence="1">Membrane</location>
        <topology evidence="1">Multi-pass membrane protein</topology>
    </subcellularLocation>
</comment>
<dbReference type="InterPro" id="IPR003439">
    <property type="entry name" value="ABC_transporter-like_ATP-bd"/>
</dbReference>
<evidence type="ECO:0000259" key="12">
    <source>
        <dbReference type="Pfam" id="PF14510"/>
    </source>
</evidence>
<evidence type="ECO:0000256" key="6">
    <source>
        <dbReference type="ARBA" id="ARBA00023136"/>
    </source>
</evidence>
<dbReference type="Pfam" id="PF00005">
    <property type="entry name" value="ABC_tran"/>
    <property type="match status" value="1"/>
</dbReference>
<feature type="transmembrane region" description="Helical" evidence="8">
    <location>
        <begin position="282"/>
        <end position="302"/>
    </location>
</feature>
<keyword evidence="4 8" id="KW-0812">Transmembrane</keyword>
<organism evidence="13 14">
    <name type="scientific">Cudoniella acicularis</name>
    <dbReference type="NCBI Taxonomy" id="354080"/>
    <lineage>
        <taxon>Eukaryota</taxon>
        <taxon>Fungi</taxon>
        <taxon>Dikarya</taxon>
        <taxon>Ascomycota</taxon>
        <taxon>Pezizomycotina</taxon>
        <taxon>Leotiomycetes</taxon>
        <taxon>Helotiales</taxon>
        <taxon>Tricladiaceae</taxon>
        <taxon>Cudoniella</taxon>
    </lineage>
</organism>
<accession>A0A8H4RTU5</accession>
<dbReference type="InterPro" id="IPR029481">
    <property type="entry name" value="ABC_trans_N"/>
</dbReference>
<feature type="region of interest" description="Disordered" evidence="7">
    <location>
        <begin position="748"/>
        <end position="767"/>
    </location>
</feature>
<dbReference type="SUPFAM" id="SSF52540">
    <property type="entry name" value="P-loop containing nucleoside triphosphate hydrolases"/>
    <property type="match status" value="3"/>
</dbReference>
<dbReference type="InterPro" id="IPR027417">
    <property type="entry name" value="P-loop_NTPase"/>
</dbReference>
<dbReference type="GO" id="GO:0016887">
    <property type="term" value="F:ATP hydrolysis activity"/>
    <property type="evidence" value="ECO:0007669"/>
    <property type="project" value="InterPro"/>
</dbReference>
<keyword evidence="3" id="KW-0813">Transport</keyword>
<dbReference type="PANTHER" id="PTHR19241">
    <property type="entry name" value="ATP-BINDING CASSETTE TRANSPORTER"/>
    <property type="match status" value="1"/>
</dbReference>
<evidence type="ECO:0000256" key="5">
    <source>
        <dbReference type="ARBA" id="ARBA00022989"/>
    </source>
</evidence>
<dbReference type="InterPro" id="IPR010929">
    <property type="entry name" value="PDR_CDR_ABC"/>
</dbReference>
<dbReference type="Pfam" id="PF01061">
    <property type="entry name" value="ABC2_membrane"/>
    <property type="match status" value="1"/>
</dbReference>
<feature type="transmembrane region" description="Helical" evidence="8">
    <location>
        <begin position="526"/>
        <end position="546"/>
    </location>
</feature>
<feature type="transmembrane region" description="Helical" evidence="8">
    <location>
        <begin position="392"/>
        <end position="413"/>
    </location>
</feature>
<dbReference type="Gene3D" id="3.40.50.300">
    <property type="entry name" value="P-loop containing nucleotide triphosphate hydrolases"/>
    <property type="match status" value="2"/>
</dbReference>
<evidence type="ECO:0000256" key="7">
    <source>
        <dbReference type="SAM" id="MobiDB-lite"/>
    </source>
</evidence>
<evidence type="ECO:0008006" key="15">
    <source>
        <dbReference type="Google" id="ProtNLM"/>
    </source>
</evidence>
<dbReference type="OrthoDB" id="245989at2759"/>
<name>A0A8H4RTU5_9HELO</name>
<dbReference type="AlphaFoldDB" id="A0A8H4RTU5"/>
<comment type="similarity">
    <text evidence="2">Belongs to the ABC transporter superfamily. ABCG family. PDR (TC 3.A.1.205) subfamily.</text>
</comment>
<feature type="transmembrane region" description="Helical" evidence="8">
    <location>
        <begin position="314"/>
        <end position="337"/>
    </location>
</feature>
<feature type="compositionally biased region" description="Basic and acidic residues" evidence="7">
    <location>
        <begin position="243"/>
        <end position="252"/>
    </location>
</feature>
<evidence type="ECO:0000256" key="4">
    <source>
        <dbReference type="ARBA" id="ARBA00022692"/>
    </source>
</evidence>
<protein>
    <recommendedName>
        <fullName evidence="15">ABC transporter domain-containing protein</fullName>
    </recommendedName>
</protein>
<dbReference type="EMBL" id="JAAMPI010000187">
    <property type="protein sequence ID" value="KAF4634402.1"/>
    <property type="molecule type" value="Genomic_DNA"/>
</dbReference>
<dbReference type="GO" id="GO:0016020">
    <property type="term" value="C:membrane"/>
    <property type="evidence" value="ECO:0007669"/>
    <property type="project" value="UniProtKB-SubCell"/>
</dbReference>
<gene>
    <name evidence="13" type="ORF">G7Y89_g3708</name>
</gene>
<sequence length="767" mass="85393">MRERLNRLPRSRPPTATSLASLIFRLHPLSFRSLNNVDNPEGKPIFGSNSANSPLNPHDDKFNVRAWATSFAQAAHERGQSFRQVGLCFQNLNVFGYGTPTDFQKNVGNIWLALPGMFRRLFSRTAGGHTRIDILRQFDSNIRASEMCVVLGPPGSGCSTLLKTMAGEMNGIYVNEARQTTPDFLTSMTFPAERISPALALPQIQPRAPAPAPADSRRVCKRLEEQPRVQGAASRNRPIQDAASDRRPRRQDLPAAQAVTPSQGTTRQVALYTLTYTQQVQLCFWLVANTIMALIISSLYYNTGTNTAAFYGRAVILFIAILFNTLSSMLEIMTLYAQRAIVEKQSRYAFYHPSAESYASALVDFPLKVLNTLFFNLVFYFMTNLNREPGPFFFYLLMVFLLVVAMSGVFKSIASLSRTEQQAMVLALVLLLALLIFTGFVVPIDYMLGWCRWINYVNPVAYGYEALMVNEFHNRNFSCSAYIPDYANATAGNIACNAVGAVAGRRYVNGDDHINSAYSYYHSHKWRNVATVIAMAVFTHLVYFIASKCIQAKKSKGEVLVFRRGFVPLSSAKGGNDVEKSLSGLNNVCHNIKIKGKPRRILDHVDGWVKPGTLTALMGVSGAGKTSLLDCLADRRMGVGVITGYLHFPWSIVHSNHIGDFRRTRTDFSSQALNFSALLRQPANVPKEEKLAYVDEVIKLLDMQEYANAVISVLGEGLSIEQRKRLTIAFHSKRNPYTSKPNLLTIPPSLPISHDPRNLHATSTLTP</sequence>
<keyword evidence="6 8" id="KW-0472">Membrane</keyword>
<evidence type="ECO:0000259" key="9">
    <source>
        <dbReference type="Pfam" id="PF00005"/>
    </source>
</evidence>
<feature type="domain" description="CDR ABC transporter" evidence="11">
    <location>
        <begin position="483"/>
        <end position="567"/>
    </location>
</feature>
<feature type="domain" description="Pleiotropic ABC efflux transporter N-terminal" evidence="12">
    <location>
        <begin position="42"/>
        <end position="110"/>
    </location>
</feature>
<evidence type="ECO:0000256" key="3">
    <source>
        <dbReference type="ARBA" id="ARBA00022448"/>
    </source>
</evidence>
<evidence type="ECO:0000313" key="14">
    <source>
        <dbReference type="Proteomes" id="UP000566819"/>
    </source>
</evidence>
<dbReference type="GO" id="GO:0140359">
    <property type="term" value="F:ABC-type transporter activity"/>
    <property type="evidence" value="ECO:0007669"/>
    <property type="project" value="InterPro"/>
</dbReference>
<evidence type="ECO:0000313" key="13">
    <source>
        <dbReference type="EMBL" id="KAF4634402.1"/>
    </source>
</evidence>
<comment type="caution">
    <text evidence="13">The sequence shown here is derived from an EMBL/GenBank/DDBJ whole genome shotgun (WGS) entry which is preliminary data.</text>
</comment>
<evidence type="ECO:0000256" key="1">
    <source>
        <dbReference type="ARBA" id="ARBA00004141"/>
    </source>
</evidence>
<feature type="region of interest" description="Disordered" evidence="7">
    <location>
        <begin position="224"/>
        <end position="261"/>
    </location>
</feature>
<feature type="transmembrane region" description="Helical" evidence="8">
    <location>
        <begin position="425"/>
        <end position="444"/>
    </location>
</feature>
<evidence type="ECO:0000256" key="2">
    <source>
        <dbReference type="ARBA" id="ARBA00006012"/>
    </source>
</evidence>
<evidence type="ECO:0000259" key="11">
    <source>
        <dbReference type="Pfam" id="PF06422"/>
    </source>
</evidence>
<dbReference type="Pfam" id="PF06422">
    <property type="entry name" value="PDR_CDR"/>
    <property type="match status" value="1"/>
</dbReference>
<feature type="domain" description="ABC transporter" evidence="9">
    <location>
        <begin position="603"/>
        <end position="730"/>
    </location>
</feature>
<dbReference type="Proteomes" id="UP000566819">
    <property type="component" value="Unassembled WGS sequence"/>
</dbReference>
<proteinExistence type="inferred from homology"/>
<dbReference type="Pfam" id="PF14510">
    <property type="entry name" value="ABC_trans_N"/>
    <property type="match status" value="1"/>
</dbReference>
<feature type="domain" description="ABC-2 type transporter transmembrane" evidence="10">
    <location>
        <begin position="281"/>
        <end position="472"/>
    </location>
</feature>
<dbReference type="InterPro" id="IPR013525">
    <property type="entry name" value="ABC2_TM"/>
</dbReference>
<evidence type="ECO:0000256" key="8">
    <source>
        <dbReference type="SAM" id="Phobius"/>
    </source>
</evidence>
<keyword evidence="14" id="KW-1185">Reference proteome</keyword>
<reference evidence="13 14" key="1">
    <citation type="submission" date="2020-03" db="EMBL/GenBank/DDBJ databases">
        <title>Draft Genome Sequence of Cudoniella acicularis.</title>
        <authorList>
            <person name="Buettner E."/>
            <person name="Kellner H."/>
        </authorList>
    </citation>
    <scope>NUCLEOTIDE SEQUENCE [LARGE SCALE GENOMIC DNA]</scope>
    <source>
        <strain evidence="13 14">DSM 108380</strain>
    </source>
</reference>
<dbReference type="GO" id="GO:0005524">
    <property type="term" value="F:ATP binding"/>
    <property type="evidence" value="ECO:0007669"/>
    <property type="project" value="InterPro"/>
</dbReference>
<evidence type="ECO:0000259" key="10">
    <source>
        <dbReference type="Pfam" id="PF01061"/>
    </source>
</evidence>
<feature type="transmembrane region" description="Helical" evidence="8">
    <location>
        <begin position="358"/>
        <end position="380"/>
    </location>
</feature>